<dbReference type="RefSeq" id="WP_379486410.1">
    <property type="nucleotide sequence ID" value="NZ_JBHLWK010000008.1"/>
</dbReference>
<comment type="caution">
    <text evidence="3">The sequence shown here is derived from an EMBL/GenBank/DDBJ whole genome shotgun (WGS) entry which is preliminary data.</text>
</comment>
<dbReference type="Proteomes" id="UP001589798">
    <property type="component" value="Unassembled WGS sequence"/>
</dbReference>
<accession>A0ABV6CSC8</accession>
<sequence length="389" mass="43075">MRAFPCPNCRRLNHFEVRVCPGCQATLGYDPAIDGFRFLADEATVWRDGKGGVAEVVVCANNNDYQICNWLVATDDTTPLCRACRHNRTIPDLTEPSVPPRWAKIEAAKRRLFHTLIKLGLPLETKLEEEPGAQGLAFDFLYDAAAERDGTPQVYTGHDGGVITLNLIEADDAERERIRLAMGEPYRTLLGHFRHEVGHHYWSRLVEPDIVEVEAFRKVFGDERMDYQEAMKAHYSDGGNKVWTDDFVSFYATMHPWEDFAETFAHYLHIVDVLATAGGFDLSLAALPGEAAALEVELDFDPYTADTAALVEQMGPLSFAMNAINRSMGQPDLYPFHLSDAIVAKLDYVHELVAKARKDAAPAPADTDTGTAPADTAEDQAASLSMNPG</sequence>
<protein>
    <submittedName>
        <fullName evidence="3">Zinc-binding metallopeptidase</fullName>
    </submittedName>
</protein>
<dbReference type="InterPro" id="IPR011201">
    <property type="entry name" value="Zinc-ribbon_6_bact"/>
</dbReference>
<evidence type="ECO:0000256" key="1">
    <source>
        <dbReference type="SAM" id="MobiDB-lite"/>
    </source>
</evidence>
<dbReference type="Gene3D" id="3.40.390.70">
    <property type="match status" value="1"/>
</dbReference>
<dbReference type="PIRSF" id="PIRSF012641">
    <property type="entry name" value="UCP012641"/>
    <property type="match status" value="1"/>
</dbReference>
<dbReference type="Pfam" id="PF15887">
    <property type="entry name" value="Peptidase_Mx"/>
    <property type="match status" value="1"/>
</dbReference>
<proteinExistence type="predicted"/>
<dbReference type="Pfam" id="PF10005">
    <property type="entry name" value="Zn_ribbon_DZR_6"/>
    <property type="match status" value="1"/>
</dbReference>
<feature type="compositionally biased region" description="Low complexity" evidence="1">
    <location>
        <begin position="361"/>
        <end position="375"/>
    </location>
</feature>
<organism evidence="3 4">
    <name type="scientific">Novosphingobium soli</name>
    <dbReference type="NCBI Taxonomy" id="574956"/>
    <lineage>
        <taxon>Bacteria</taxon>
        <taxon>Pseudomonadati</taxon>
        <taxon>Pseudomonadota</taxon>
        <taxon>Alphaproteobacteria</taxon>
        <taxon>Sphingomonadales</taxon>
        <taxon>Sphingomonadaceae</taxon>
        <taxon>Novosphingobium</taxon>
    </lineage>
</organism>
<gene>
    <name evidence="3" type="ORF">ACFFJC_05075</name>
</gene>
<dbReference type="InterPro" id="IPR031321">
    <property type="entry name" value="UCP012641"/>
</dbReference>
<feature type="domain" description="Zinc-ribbon" evidence="2">
    <location>
        <begin position="4"/>
        <end position="94"/>
    </location>
</feature>
<evidence type="ECO:0000313" key="4">
    <source>
        <dbReference type="Proteomes" id="UP001589798"/>
    </source>
</evidence>
<name>A0ABV6CSC8_9SPHN</name>
<dbReference type="EMBL" id="JBHLWK010000008">
    <property type="protein sequence ID" value="MFC0203644.1"/>
    <property type="molecule type" value="Genomic_DNA"/>
</dbReference>
<keyword evidence="4" id="KW-1185">Reference proteome</keyword>
<feature type="region of interest" description="Disordered" evidence="1">
    <location>
        <begin position="359"/>
        <end position="389"/>
    </location>
</feature>
<evidence type="ECO:0000259" key="2">
    <source>
        <dbReference type="Pfam" id="PF10005"/>
    </source>
</evidence>
<reference evidence="3 4" key="1">
    <citation type="submission" date="2024-09" db="EMBL/GenBank/DDBJ databases">
        <authorList>
            <person name="Sun Q."/>
            <person name="Mori K."/>
        </authorList>
    </citation>
    <scope>NUCLEOTIDE SEQUENCE [LARGE SCALE GENOMIC DNA]</scope>
    <source>
        <strain evidence="3 4">CCM 7706</strain>
    </source>
</reference>
<evidence type="ECO:0000313" key="3">
    <source>
        <dbReference type="EMBL" id="MFC0203644.1"/>
    </source>
</evidence>